<evidence type="ECO:0000256" key="5">
    <source>
        <dbReference type="ARBA" id="ARBA00022840"/>
    </source>
</evidence>
<gene>
    <name evidence="8" type="ORF">AVDCRST_MAG59-4660</name>
</gene>
<evidence type="ECO:0000259" key="7">
    <source>
        <dbReference type="Pfam" id="PF00294"/>
    </source>
</evidence>
<dbReference type="InterPro" id="IPR050306">
    <property type="entry name" value="PfkB_Carbo_kinase"/>
</dbReference>
<protein>
    <recommendedName>
        <fullName evidence="7">Carbohydrate kinase PfkB domain-containing protein</fullName>
    </recommendedName>
</protein>
<evidence type="ECO:0000256" key="6">
    <source>
        <dbReference type="SAM" id="MobiDB-lite"/>
    </source>
</evidence>
<feature type="region of interest" description="Disordered" evidence="6">
    <location>
        <begin position="1"/>
        <end position="81"/>
    </location>
</feature>
<evidence type="ECO:0000256" key="2">
    <source>
        <dbReference type="ARBA" id="ARBA00022679"/>
    </source>
</evidence>
<organism evidence="8">
    <name type="scientific">uncultured Thermomicrobiales bacterium</name>
    <dbReference type="NCBI Taxonomy" id="1645740"/>
    <lineage>
        <taxon>Bacteria</taxon>
        <taxon>Pseudomonadati</taxon>
        <taxon>Thermomicrobiota</taxon>
        <taxon>Thermomicrobia</taxon>
        <taxon>Thermomicrobiales</taxon>
        <taxon>environmental samples</taxon>
    </lineage>
</organism>
<comment type="similarity">
    <text evidence="1">Belongs to the carbohydrate kinase PfkB family.</text>
</comment>
<dbReference type="AlphaFoldDB" id="A0A6J4VIH2"/>
<feature type="compositionally biased region" description="Basic and acidic residues" evidence="6">
    <location>
        <begin position="1"/>
        <end position="25"/>
    </location>
</feature>
<feature type="compositionally biased region" description="Basic residues" evidence="6">
    <location>
        <begin position="34"/>
        <end position="44"/>
    </location>
</feature>
<keyword evidence="4" id="KW-0418">Kinase</keyword>
<feature type="domain" description="Carbohydrate kinase PfkB" evidence="7">
    <location>
        <begin position="260"/>
        <end position="352"/>
    </location>
</feature>
<proteinExistence type="inferred from homology"/>
<dbReference type="Pfam" id="PF00294">
    <property type="entry name" value="PfkB"/>
    <property type="match status" value="1"/>
</dbReference>
<sequence length="373" mass="40331">MPEDESGSRGVEESRRGDRGTVPREGDDDEAKGGGRRRRRGGVAHRKERDPSLPPRPRALGRDGRQPIREKRRPGPLQGDRAPEYLVIGHICADLLPDGTAVLGGTALYSAITAARLGWRVGVLTRGRYGVEVDGIEVPGLEEYADLVSIVVQEADGPTVFVNEYRGGRRTQVVRRWAGEIDLRGLPPHWANARVVHLGPIAQEIDVRQTGSLAPRFLGCTPQGWMRRWPLETGGRVRHVPLRLPPELMTRLDAVVVSDEEISQAREVVEWVGARRLGVVTLGESGARIVYGGKRDELPGFPVRTVDLTGAGDVFAAAFFIKASDRAASAVDAARFANATAALSLTGIGAGAVPSVAEVEALLATERDLALRR</sequence>
<reference evidence="8" key="1">
    <citation type="submission" date="2020-02" db="EMBL/GenBank/DDBJ databases">
        <authorList>
            <person name="Meier V. D."/>
        </authorList>
    </citation>
    <scope>NUCLEOTIDE SEQUENCE</scope>
    <source>
        <strain evidence="8">AVDCRST_MAG59</strain>
    </source>
</reference>
<dbReference type="InterPro" id="IPR011611">
    <property type="entry name" value="PfkB_dom"/>
</dbReference>
<dbReference type="InterPro" id="IPR029056">
    <property type="entry name" value="Ribokinase-like"/>
</dbReference>
<dbReference type="EMBL" id="CADCWF010000340">
    <property type="protein sequence ID" value="CAA9580377.1"/>
    <property type="molecule type" value="Genomic_DNA"/>
</dbReference>
<keyword evidence="3" id="KW-0547">Nucleotide-binding</keyword>
<dbReference type="GO" id="GO:0016301">
    <property type="term" value="F:kinase activity"/>
    <property type="evidence" value="ECO:0007669"/>
    <property type="project" value="UniProtKB-KW"/>
</dbReference>
<dbReference type="SUPFAM" id="SSF53613">
    <property type="entry name" value="Ribokinase-like"/>
    <property type="match status" value="1"/>
</dbReference>
<keyword evidence="2" id="KW-0808">Transferase</keyword>
<dbReference type="PANTHER" id="PTHR43085">
    <property type="entry name" value="HEXOKINASE FAMILY MEMBER"/>
    <property type="match status" value="1"/>
</dbReference>
<evidence type="ECO:0000256" key="1">
    <source>
        <dbReference type="ARBA" id="ARBA00010688"/>
    </source>
</evidence>
<name>A0A6J4VIH2_9BACT</name>
<dbReference type="Gene3D" id="3.40.1190.20">
    <property type="match status" value="1"/>
</dbReference>
<dbReference type="PANTHER" id="PTHR43085:SF1">
    <property type="entry name" value="PSEUDOURIDINE KINASE-RELATED"/>
    <property type="match status" value="1"/>
</dbReference>
<feature type="compositionally biased region" description="Basic and acidic residues" evidence="6">
    <location>
        <begin position="60"/>
        <end position="69"/>
    </location>
</feature>
<accession>A0A6J4VIH2</accession>
<evidence type="ECO:0000256" key="3">
    <source>
        <dbReference type="ARBA" id="ARBA00022741"/>
    </source>
</evidence>
<evidence type="ECO:0000313" key="8">
    <source>
        <dbReference type="EMBL" id="CAA9580377.1"/>
    </source>
</evidence>
<keyword evidence="5" id="KW-0067">ATP-binding</keyword>
<dbReference type="GO" id="GO:0005524">
    <property type="term" value="F:ATP binding"/>
    <property type="evidence" value="ECO:0007669"/>
    <property type="project" value="UniProtKB-KW"/>
</dbReference>
<evidence type="ECO:0000256" key="4">
    <source>
        <dbReference type="ARBA" id="ARBA00022777"/>
    </source>
</evidence>